<dbReference type="FunFam" id="2.40.50.100:FF:000003">
    <property type="entry name" value="Acetyl-CoA carboxylase biotin carboxyl carrier protein"/>
    <property type="match status" value="1"/>
</dbReference>
<protein>
    <submittedName>
        <fullName evidence="4">Biotin/lipoyl attachment domain-containing protein</fullName>
    </submittedName>
</protein>
<dbReference type="OrthoDB" id="163546at2"/>
<dbReference type="InterPro" id="IPR000089">
    <property type="entry name" value="Biotin_lipoyl"/>
</dbReference>
<evidence type="ECO:0000313" key="4">
    <source>
        <dbReference type="EMBL" id="ADE53821.1"/>
    </source>
</evidence>
<feature type="region of interest" description="Disordered" evidence="2">
    <location>
        <begin position="28"/>
        <end position="62"/>
    </location>
</feature>
<keyword evidence="5" id="KW-1185">Reference proteome</keyword>
<organism evidence="4 5">
    <name type="scientific">Coraliomargarita akajimensis (strain DSM 45221 / IAM 15411 / JCM 23193 / KCTC 12865 / 04OKA010-24)</name>
    <dbReference type="NCBI Taxonomy" id="583355"/>
    <lineage>
        <taxon>Bacteria</taxon>
        <taxon>Pseudomonadati</taxon>
        <taxon>Verrucomicrobiota</taxon>
        <taxon>Opitutia</taxon>
        <taxon>Puniceicoccales</taxon>
        <taxon>Coraliomargaritaceae</taxon>
        <taxon>Coraliomargarita</taxon>
    </lineage>
</organism>
<dbReference type="KEGG" id="caa:Caka_0797"/>
<dbReference type="PANTHER" id="PTHR45266">
    <property type="entry name" value="OXALOACETATE DECARBOXYLASE ALPHA CHAIN"/>
    <property type="match status" value="1"/>
</dbReference>
<evidence type="ECO:0000256" key="1">
    <source>
        <dbReference type="ARBA" id="ARBA00023267"/>
    </source>
</evidence>
<name>D5EQ53_CORAD</name>
<gene>
    <name evidence="4" type="ordered locus">Caka_0797</name>
</gene>
<dbReference type="CDD" id="cd06850">
    <property type="entry name" value="biotinyl_domain"/>
    <property type="match status" value="1"/>
</dbReference>
<dbReference type="PROSITE" id="PS50968">
    <property type="entry name" value="BIOTINYL_LIPOYL"/>
    <property type="match status" value="1"/>
</dbReference>
<dbReference type="SUPFAM" id="SSF51230">
    <property type="entry name" value="Single hybrid motif"/>
    <property type="match status" value="1"/>
</dbReference>
<dbReference type="PROSITE" id="PS00188">
    <property type="entry name" value="BIOTIN"/>
    <property type="match status" value="1"/>
</dbReference>
<reference evidence="4 5" key="1">
    <citation type="journal article" date="2010" name="Stand. Genomic Sci.">
        <title>Complete genome sequence of Coraliomargarita akajimensis type strain (04OKA010-24).</title>
        <authorList>
            <person name="Mavromatis K."/>
            <person name="Abt B."/>
            <person name="Brambilla E."/>
            <person name="Lapidus A."/>
            <person name="Copeland A."/>
            <person name="Deshpande S."/>
            <person name="Nolan M."/>
            <person name="Lucas S."/>
            <person name="Tice H."/>
            <person name="Cheng J.F."/>
            <person name="Han C."/>
            <person name="Detter J.C."/>
            <person name="Woyke T."/>
            <person name="Goodwin L."/>
            <person name="Pitluck S."/>
            <person name="Held B."/>
            <person name="Brettin T."/>
            <person name="Tapia R."/>
            <person name="Ivanova N."/>
            <person name="Mikhailova N."/>
            <person name="Pati A."/>
            <person name="Liolios K."/>
            <person name="Chen A."/>
            <person name="Palaniappan K."/>
            <person name="Land M."/>
            <person name="Hauser L."/>
            <person name="Chang Y.J."/>
            <person name="Jeffries C.D."/>
            <person name="Rohde M."/>
            <person name="Goker M."/>
            <person name="Bristow J."/>
            <person name="Eisen J.A."/>
            <person name="Markowitz V."/>
            <person name="Hugenholtz P."/>
            <person name="Klenk H.P."/>
            <person name="Kyrpides N.C."/>
        </authorList>
    </citation>
    <scope>NUCLEOTIDE SEQUENCE [LARGE SCALE GENOMIC DNA]</scope>
    <source>
        <strain evidence="5">DSM 45221 / IAM 15411 / JCM 23193 / KCTC 12865</strain>
    </source>
</reference>
<proteinExistence type="predicted"/>
<evidence type="ECO:0000259" key="3">
    <source>
        <dbReference type="PROSITE" id="PS50968"/>
    </source>
</evidence>
<dbReference type="InterPro" id="IPR050709">
    <property type="entry name" value="Biotin_Carboxyl_Carrier/Decarb"/>
</dbReference>
<dbReference type="Proteomes" id="UP000000925">
    <property type="component" value="Chromosome"/>
</dbReference>
<dbReference type="Gene3D" id="2.40.50.100">
    <property type="match status" value="1"/>
</dbReference>
<dbReference type="RefSeq" id="WP_013042545.1">
    <property type="nucleotide sequence ID" value="NC_014008.1"/>
</dbReference>
<dbReference type="Pfam" id="PF00364">
    <property type="entry name" value="Biotin_lipoyl"/>
    <property type="match status" value="1"/>
</dbReference>
<dbReference type="InterPro" id="IPR011053">
    <property type="entry name" value="Single_hybrid_motif"/>
</dbReference>
<feature type="domain" description="Lipoyl-binding" evidence="3">
    <location>
        <begin position="56"/>
        <end position="131"/>
    </location>
</feature>
<dbReference type="AlphaFoldDB" id="D5EQ53"/>
<dbReference type="eggNOG" id="COG4770">
    <property type="taxonomic scope" value="Bacteria"/>
</dbReference>
<dbReference type="PANTHER" id="PTHR45266:SF3">
    <property type="entry name" value="OXALOACETATE DECARBOXYLASE ALPHA CHAIN"/>
    <property type="match status" value="1"/>
</dbReference>
<accession>D5EQ53</accession>
<evidence type="ECO:0000313" key="5">
    <source>
        <dbReference type="Proteomes" id="UP000000925"/>
    </source>
</evidence>
<evidence type="ECO:0000256" key="2">
    <source>
        <dbReference type="SAM" id="MobiDB-lite"/>
    </source>
</evidence>
<dbReference type="STRING" id="583355.Caka_0797"/>
<dbReference type="HOGENOM" id="CLU_016733_5_2_0"/>
<sequence length="131" mass="12928">MKRLRITVEGKSYEVEVELLDEGFTAAAPAAPRPASSARVSAPVATPKPAAPKPAAAPAGGAGDVPSPLAAVVVSVDVAVGDTVEEGQKVITLEAMKMNTIVSAPVAGTVSAINVAAGDAVEEGQSLVTIG</sequence>
<dbReference type="InterPro" id="IPR001882">
    <property type="entry name" value="Biotin_BS"/>
</dbReference>
<keyword evidence="1" id="KW-0092">Biotin</keyword>
<dbReference type="EMBL" id="CP001998">
    <property type="protein sequence ID" value="ADE53821.1"/>
    <property type="molecule type" value="Genomic_DNA"/>
</dbReference>